<dbReference type="PROSITE" id="PS50932">
    <property type="entry name" value="HTH_LACI_2"/>
    <property type="match status" value="1"/>
</dbReference>
<evidence type="ECO:0000313" key="8">
    <source>
        <dbReference type="Proteomes" id="UP000286287"/>
    </source>
</evidence>
<dbReference type="SUPFAM" id="SSF47413">
    <property type="entry name" value="lambda repressor-like DNA-binding domains"/>
    <property type="match status" value="1"/>
</dbReference>
<organism evidence="7 8">
    <name type="scientific">Deinococcus cavernae</name>
    <dbReference type="NCBI Taxonomy" id="2320857"/>
    <lineage>
        <taxon>Bacteria</taxon>
        <taxon>Thermotogati</taxon>
        <taxon>Deinococcota</taxon>
        <taxon>Deinococci</taxon>
        <taxon>Deinococcales</taxon>
        <taxon>Deinococcaceae</taxon>
        <taxon>Deinococcus</taxon>
    </lineage>
</organism>
<keyword evidence="2" id="KW-0805">Transcription regulation</keyword>
<sequence length="339" mass="37381">MTPRPTQKQVAERAGVSQTVVSQVLNGQADQARIHPETRARVQNAIQALGYVPNLAARRLVGGRSSLIGVFTYEAVFPSSTRDFYAPFLEGIEEEASRSQLDLLLYTGASGKRRSLQRSTRGRLSLTDGTILLGHPGVQDRQELGELVRSGYPVVFIGRRELPGSAALPCVEADYRGATRDLTRHFMQQGHQHLTYLGGLERLESALDREEGFRREAPRGHIERLDADALTLTWLRRHLRGGTTGFLVENDRLMRRLLQVAGAAHLRVPHDFSAAVLGDAITGETGDQSWTRFEIPRREMGRGAVETLRGLLAGNPATSQRYACRLLPGETVAAPPHNP</sequence>
<evidence type="ECO:0000256" key="1">
    <source>
        <dbReference type="ARBA" id="ARBA00022491"/>
    </source>
</evidence>
<dbReference type="GO" id="GO:0000976">
    <property type="term" value="F:transcription cis-regulatory region binding"/>
    <property type="evidence" value="ECO:0007669"/>
    <property type="project" value="TreeGrafter"/>
</dbReference>
<keyword evidence="3" id="KW-0238">DNA-binding</keyword>
<dbReference type="InterPro" id="IPR028082">
    <property type="entry name" value="Peripla_BP_I"/>
</dbReference>
<dbReference type="Pfam" id="PF00356">
    <property type="entry name" value="LacI"/>
    <property type="match status" value="1"/>
</dbReference>
<name>A0A418VGH9_9DEIO</name>
<keyword evidence="1" id="KW-0678">Repressor</keyword>
<reference evidence="7 8" key="1">
    <citation type="submission" date="2018-09" db="EMBL/GenBank/DDBJ databases">
        <authorList>
            <person name="Zhu H."/>
        </authorList>
    </citation>
    <scope>NUCLEOTIDE SEQUENCE [LARGE SCALE GENOMIC DNA]</scope>
    <source>
        <strain evidence="7 8">K2S05-167</strain>
    </source>
</reference>
<dbReference type="SMART" id="SM00354">
    <property type="entry name" value="HTH_LACI"/>
    <property type="match status" value="1"/>
</dbReference>
<dbReference type="Proteomes" id="UP000286287">
    <property type="component" value="Unassembled WGS sequence"/>
</dbReference>
<dbReference type="PROSITE" id="PS50943">
    <property type="entry name" value="HTH_CROC1"/>
    <property type="match status" value="1"/>
</dbReference>
<dbReference type="SUPFAM" id="SSF53822">
    <property type="entry name" value="Periplasmic binding protein-like I"/>
    <property type="match status" value="1"/>
</dbReference>
<dbReference type="Gene3D" id="1.10.260.40">
    <property type="entry name" value="lambda repressor-like DNA-binding domains"/>
    <property type="match status" value="1"/>
</dbReference>
<dbReference type="AlphaFoldDB" id="A0A418VGH9"/>
<dbReference type="InterPro" id="IPR001387">
    <property type="entry name" value="Cro/C1-type_HTH"/>
</dbReference>
<keyword evidence="8" id="KW-1185">Reference proteome</keyword>
<dbReference type="OrthoDB" id="9790412at2"/>
<dbReference type="RefSeq" id="WP_119760442.1">
    <property type="nucleotide sequence ID" value="NZ_QYUJ01000006.1"/>
</dbReference>
<dbReference type="Gene3D" id="3.40.50.2300">
    <property type="match status" value="2"/>
</dbReference>
<feature type="domain" description="HTH cro/C1-type" evidence="6">
    <location>
        <begin position="6"/>
        <end position="29"/>
    </location>
</feature>
<comment type="caution">
    <text evidence="7">The sequence shown here is derived from an EMBL/GenBank/DDBJ whole genome shotgun (WGS) entry which is preliminary data.</text>
</comment>
<gene>
    <name evidence="7" type="ORF">D3875_01520</name>
</gene>
<dbReference type="PANTHER" id="PTHR30146">
    <property type="entry name" value="LACI-RELATED TRANSCRIPTIONAL REPRESSOR"/>
    <property type="match status" value="1"/>
</dbReference>
<evidence type="ECO:0000256" key="4">
    <source>
        <dbReference type="ARBA" id="ARBA00023163"/>
    </source>
</evidence>
<dbReference type="InterPro" id="IPR000843">
    <property type="entry name" value="HTH_LacI"/>
</dbReference>
<dbReference type="Pfam" id="PF13377">
    <property type="entry name" value="Peripla_BP_3"/>
    <property type="match status" value="1"/>
</dbReference>
<evidence type="ECO:0000256" key="2">
    <source>
        <dbReference type="ARBA" id="ARBA00023015"/>
    </source>
</evidence>
<dbReference type="PANTHER" id="PTHR30146:SF148">
    <property type="entry name" value="HTH-TYPE TRANSCRIPTIONAL REPRESSOR PURR-RELATED"/>
    <property type="match status" value="1"/>
</dbReference>
<proteinExistence type="predicted"/>
<accession>A0A418VGH9</accession>
<dbReference type="InterPro" id="IPR010982">
    <property type="entry name" value="Lambda_DNA-bd_dom_sf"/>
</dbReference>
<dbReference type="CDD" id="cd06267">
    <property type="entry name" value="PBP1_LacI_sugar_binding-like"/>
    <property type="match status" value="1"/>
</dbReference>
<feature type="domain" description="HTH lacI-type" evidence="5">
    <location>
        <begin position="5"/>
        <end position="62"/>
    </location>
</feature>
<dbReference type="EMBL" id="QYUJ01000006">
    <property type="protein sequence ID" value="RJF75221.1"/>
    <property type="molecule type" value="Genomic_DNA"/>
</dbReference>
<evidence type="ECO:0000256" key="3">
    <source>
        <dbReference type="ARBA" id="ARBA00023125"/>
    </source>
</evidence>
<evidence type="ECO:0000259" key="6">
    <source>
        <dbReference type="PROSITE" id="PS50943"/>
    </source>
</evidence>
<dbReference type="CDD" id="cd01392">
    <property type="entry name" value="HTH_LacI"/>
    <property type="match status" value="1"/>
</dbReference>
<dbReference type="GO" id="GO:0003700">
    <property type="term" value="F:DNA-binding transcription factor activity"/>
    <property type="evidence" value="ECO:0007669"/>
    <property type="project" value="TreeGrafter"/>
</dbReference>
<evidence type="ECO:0000259" key="5">
    <source>
        <dbReference type="PROSITE" id="PS50932"/>
    </source>
</evidence>
<protein>
    <submittedName>
        <fullName evidence="7">LacI family transcriptional regulator</fullName>
    </submittedName>
</protein>
<dbReference type="InterPro" id="IPR046335">
    <property type="entry name" value="LacI/GalR-like_sensor"/>
</dbReference>
<evidence type="ECO:0000313" key="7">
    <source>
        <dbReference type="EMBL" id="RJF75221.1"/>
    </source>
</evidence>
<keyword evidence="4" id="KW-0804">Transcription</keyword>